<keyword evidence="7 9" id="KW-0472">Membrane</keyword>
<dbReference type="Pfam" id="PF02653">
    <property type="entry name" value="BPD_transp_2"/>
    <property type="match status" value="1"/>
</dbReference>
<dbReference type="GO" id="GO:0005886">
    <property type="term" value="C:plasma membrane"/>
    <property type="evidence" value="ECO:0007669"/>
    <property type="project" value="UniProtKB-SubCell"/>
</dbReference>
<evidence type="ECO:0000256" key="4">
    <source>
        <dbReference type="ARBA" id="ARBA00022692"/>
    </source>
</evidence>
<evidence type="ECO:0000256" key="3">
    <source>
        <dbReference type="ARBA" id="ARBA00022475"/>
    </source>
</evidence>
<dbReference type="AlphaFoldDB" id="X1AJZ2"/>
<keyword evidence="6 9" id="KW-1133">Transmembrane helix</keyword>
<organism evidence="10">
    <name type="scientific">marine sediment metagenome</name>
    <dbReference type="NCBI Taxonomy" id="412755"/>
    <lineage>
        <taxon>unclassified sequences</taxon>
        <taxon>metagenomes</taxon>
        <taxon>ecological metagenomes</taxon>
    </lineage>
</organism>
<keyword evidence="2" id="KW-0813">Transport</keyword>
<keyword evidence="4 9" id="KW-0812">Transmembrane</keyword>
<feature type="transmembrane region" description="Helical" evidence="9">
    <location>
        <begin position="48"/>
        <end position="71"/>
    </location>
</feature>
<evidence type="ECO:0000256" key="8">
    <source>
        <dbReference type="ARBA" id="ARBA00037998"/>
    </source>
</evidence>
<dbReference type="PANTHER" id="PTHR11795:SF445">
    <property type="entry name" value="AMINO ACID ABC TRANSPORTER PERMEASE PROTEIN"/>
    <property type="match status" value="1"/>
</dbReference>
<accession>X1AJZ2</accession>
<feature type="non-terminal residue" evidence="10">
    <location>
        <position position="1"/>
    </location>
</feature>
<comment type="similarity">
    <text evidence="8">Belongs to the binding-protein-dependent transport system permease family. LivHM subfamily.</text>
</comment>
<dbReference type="EMBL" id="BART01004355">
    <property type="protein sequence ID" value="GAG69897.1"/>
    <property type="molecule type" value="Genomic_DNA"/>
</dbReference>
<feature type="transmembrane region" description="Helical" evidence="9">
    <location>
        <begin position="117"/>
        <end position="134"/>
    </location>
</feature>
<gene>
    <name evidence="10" type="ORF">S01H4_11008</name>
</gene>
<proteinExistence type="inferred from homology"/>
<evidence type="ECO:0000256" key="9">
    <source>
        <dbReference type="SAM" id="Phobius"/>
    </source>
</evidence>
<dbReference type="PANTHER" id="PTHR11795">
    <property type="entry name" value="BRANCHED-CHAIN AMINO ACID TRANSPORT SYSTEM PERMEASE PROTEIN LIVH"/>
    <property type="match status" value="1"/>
</dbReference>
<keyword evidence="5" id="KW-0029">Amino-acid transport</keyword>
<comment type="subcellular location">
    <subcellularLocation>
        <location evidence="1">Cell membrane</location>
        <topology evidence="1">Multi-pass membrane protein</topology>
    </subcellularLocation>
</comment>
<reference evidence="10" key="1">
    <citation type="journal article" date="2014" name="Front. Microbiol.">
        <title>High frequency of phylogenetically diverse reductive dehalogenase-homologous genes in deep subseafloor sedimentary metagenomes.</title>
        <authorList>
            <person name="Kawai M."/>
            <person name="Futagami T."/>
            <person name="Toyoda A."/>
            <person name="Takaki Y."/>
            <person name="Nishi S."/>
            <person name="Hori S."/>
            <person name="Arai W."/>
            <person name="Tsubouchi T."/>
            <person name="Morono Y."/>
            <person name="Uchiyama I."/>
            <person name="Ito T."/>
            <person name="Fujiyama A."/>
            <person name="Inagaki F."/>
            <person name="Takami H."/>
        </authorList>
    </citation>
    <scope>NUCLEOTIDE SEQUENCE</scope>
    <source>
        <strain evidence="10">Expedition CK06-06</strain>
    </source>
</reference>
<dbReference type="CDD" id="cd06582">
    <property type="entry name" value="TM_PBP1_LivH_like"/>
    <property type="match status" value="1"/>
</dbReference>
<evidence type="ECO:0000256" key="1">
    <source>
        <dbReference type="ARBA" id="ARBA00004651"/>
    </source>
</evidence>
<sequence length="146" mass="15756">ALIISIVLIIGLWLFLRYTRVGNAVRATMQNRIAAQVVGVNVSWISTLSFGIGLAMAAAAGSLISFIFTFYPAKHVEWIGIIMCLVVLGGMGSLVGALASSFLLAIVAAFVNFYLGLSWSTATFYFALFLILLIRPQGLFGKKMDD</sequence>
<feature type="transmembrane region" description="Helical" evidence="9">
    <location>
        <begin position="78"/>
        <end position="111"/>
    </location>
</feature>
<evidence type="ECO:0008006" key="11">
    <source>
        <dbReference type="Google" id="ProtNLM"/>
    </source>
</evidence>
<protein>
    <recommendedName>
        <fullName evidence="11">Branched-chain amino acid ABC transporter permease</fullName>
    </recommendedName>
</protein>
<name>X1AJZ2_9ZZZZ</name>
<dbReference type="InterPro" id="IPR052157">
    <property type="entry name" value="BCAA_transport_permease"/>
</dbReference>
<dbReference type="GO" id="GO:0022857">
    <property type="term" value="F:transmembrane transporter activity"/>
    <property type="evidence" value="ECO:0007669"/>
    <property type="project" value="InterPro"/>
</dbReference>
<evidence type="ECO:0000256" key="7">
    <source>
        <dbReference type="ARBA" id="ARBA00023136"/>
    </source>
</evidence>
<comment type="caution">
    <text evidence="10">The sequence shown here is derived from an EMBL/GenBank/DDBJ whole genome shotgun (WGS) entry which is preliminary data.</text>
</comment>
<dbReference type="GO" id="GO:0006865">
    <property type="term" value="P:amino acid transport"/>
    <property type="evidence" value="ECO:0007669"/>
    <property type="project" value="UniProtKB-KW"/>
</dbReference>
<evidence type="ECO:0000256" key="5">
    <source>
        <dbReference type="ARBA" id="ARBA00022970"/>
    </source>
</evidence>
<keyword evidence="3" id="KW-1003">Cell membrane</keyword>
<evidence type="ECO:0000256" key="2">
    <source>
        <dbReference type="ARBA" id="ARBA00022448"/>
    </source>
</evidence>
<dbReference type="InterPro" id="IPR001851">
    <property type="entry name" value="ABC_transp_permease"/>
</dbReference>
<evidence type="ECO:0000313" key="10">
    <source>
        <dbReference type="EMBL" id="GAG69897.1"/>
    </source>
</evidence>
<evidence type="ECO:0000256" key="6">
    <source>
        <dbReference type="ARBA" id="ARBA00022989"/>
    </source>
</evidence>